<dbReference type="EMBL" id="GGEC01027621">
    <property type="protein sequence ID" value="MBX08105.1"/>
    <property type="molecule type" value="Transcribed_RNA"/>
</dbReference>
<dbReference type="AlphaFoldDB" id="A0A2P2KQV7"/>
<reference evidence="1" key="1">
    <citation type="submission" date="2018-02" db="EMBL/GenBank/DDBJ databases">
        <title>Rhizophora mucronata_Transcriptome.</title>
        <authorList>
            <person name="Meera S.P."/>
            <person name="Sreeshan A."/>
            <person name="Augustine A."/>
        </authorList>
    </citation>
    <scope>NUCLEOTIDE SEQUENCE</scope>
    <source>
        <tissue evidence="1">Leaf</tissue>
    </source>
</reference>
<protein>
    <submittedName>
        <fullName evidence="1">Nuclear transport factor 2 family protein</fullName>
    </submittedName>
</protein>
<proteinExistence type="predicted"/>
<evidence type="ECO:0000313" key="1">
    <source>
        <dbReference type="EMBL" id="MBX08105.1"/>
    </source>
</evidence>
<name>A0A2P2KQV7_RHIMU</name>
<organism evidence="1">
    <name type="scientific">Rhizophora mucronata</name>
    <name type="common">Asiatic mangrove</name>
    <dbReference type="NCBI Taxonomy" id="61149"/>
    <lineage>
        <taxon>Eukaryota</taxon>
        <taxon>Viridiplantae</taxon>
        <taxon>Streptophyta</taxon>
        <taxon>Embryophyta</taxon>
        <taxon>Tracheophyta</taxon>
        <taxon>Spermatophyta</taxon>
        <taxon>Magnoliopsida</taxon>
        <taxon>eudicotyledons</taxon>
        <taxon>Gunneridae</taxon>
        <taxon>Pentapetalae</taxon>
        <taxon>rosids</taxon>
        <taxon>fabids</taxon>
        <taxon>Malpighiales</taxon>
        <taxon>Rhizophoraceae</taxon>
        <taxon>Rhizophora</taxon>
    </lineage>
</organism>
<accession>A0A2P2KQV7</accession>
<sequence length="51" mass="6084">MLPEILPRGRRMKILMIGLKFMILPMWRKVLSSMKSFQLIQLRMKSLPVLI</sequence>